<dbReference type="RefSeq" id="XP_018141034.1">
    <property type="nucleotide sequence ID" value="XM_018294231.1"/>
</dbReference>
<gene>
    <name evidence="2" type="ORF">VFPPC_16478</name>
</gene>
<reference evidence="2 3" key="1">
    <citation type="journal article" date="2016" name="PLoS Pathog.">
        <title>Biosynthesis of antibiotic leucinostatins in bio-control fungus Purpureocillium lilacinum and their inhibition on phytophthora revealed by genome mining.</title>
        <authorList>
            <person name="Wang G."/>
            <person name="Liu Z."/>
            <person name="Lin R."/>
            <person name="Li E."/>
            <person name="Mao Z."/>
            <person name="Ling J."/>
            <person name="Yang Y."/>
            <person name="Yin W.B."/>
            <person name="Xie B."/>
        </authorList>
    </citation>
    <scope>NUCLEOTIDE SEQUENCE [LARGE SCALE GENOMIC DNA]</scope>
    <source>
        <strain evidence="2">170</strain>
    </source>
</reference>
<feature type="region of interest" description="Disordered" evidence="1">
    <location>
        <begin position="324"/>
        <end position="371"/>
    </location>
</feature>
<dbReference type="EMBL" id="LSBJ02000006">
    <property type="protein sequence ID" value="OAQ63454.1"/>
    <property type="molecule type" value="Genomic_DNA"/>
</dbReference>
<keyword evidence="3" id="KW-1185">Reference proteome</keyword>
<feature type="compositionally biased region" description="Gly residues" evidence="1">
    <location>
        <begin position="252"/>
        <end position="261"/>
    </location>
</feature>
<feature type="compositionally biased region" description="Basic and acidic residues" evidence="1">
    <location>
        <begin position="218"/>
        <end position="242"/>
    </location>
</feature>
<dbReference type="Proteomes" id="UP000078397">
    <property type="component" value="Unassembled WGS sequence"/>
</dbReference>
<proteinExistence type="predicted"/>
<name>A0A179FD78_METCM</name>
<feature type="region of interest" description="Disordered" evidence="1">
    <location>
        <begin position="185"/>
        <end position="276"/>
    </location>
</feature>
<dbReference type="AlphaFoldDB" id="A0A179FD78"/>
<accession>A0A179FD78</accession>
<evidence type="ECO:0000256" key="1">
    <source>
        <dbReference type="SAM" id="MobiDB-lite"/>
    </source>
</evidence>
<sequence>MSPTTRHKSQNRSTRIQEKLDEALEQFRSWVPACGLSEEVRIKKIWDRLRALHYQAKRKDHNMEAFPYWMLRRLPERTIILAANEAFKMDLSRIRVLQTKLPLRFEVPEWHFVLFFGDLSQPDIKVIRAIRVARPKLSFLGLWHEVQAHRQRRLKRKIPLKGKRLHPWQFALGDFKACLKSNISQSVSGSDHDESGSGEENDSEGGNCHEIEMDDSDHDNNSDDGSFRYEDDSGSESRHETDGSDSDDDGGGDGGGDGLGNGARDELDGEDTPESAVLNTSELVVGYGEGSLPVESEGAALAETEVDTRSHTIVCRPRRTPSVTISNHSDIEDEALSPSGQVGLGSGEVLASESARTSGHPQLGESGVSSPWLSSHSRLSKHISSFNDQYSSAKQYFQLKKKELQDAKIAFEADQVTLQSSWQRLQTARESVKLVDRDAESKMKNLSRELRREVLATYTEGEADFISLLNSGAIDPEVEEHIRQDFNRMGQLMDKTSRRKRRGNGSAEVLDDAKKRVKVEEVVVEVDV</sequence>
<protein>
    <submittedName>
        <fullName evidence="2">Uncharacterized protein</fullName>
    </submittedName>
</protein>
<dbReference type="GeneID" id="28858225"/>
<organism evidence="2 3">
    <name type="scientific">Pochonia chlamydosporia 170</name>
    <dbReference type="NCBI Taxonomy" id="1380566"/>
    <lineage>
        <taxon>Eukaryota</taxon>
        <taxon>Fungi</taxon>
        <taxon>Dikarya</taxon>
        <taxon>Ascomycota</taxon>
        <taxon>Pezizomycotina</taxon>
        <taxon>Sordariomycetes</taxon>
        <taxon>Hypocreomycetidae</taxon>
        <taxon>Hypocreales</taxon>
        <taxon>Clavicipitaceae</taxon>
        <taxon>Pochonia</taxon>
    </lineage>
</organism>
<dbReference type="OrthoDB" id="10602516at2759"/>
<comment type="caution">
    <text evidence="2">The sequence shown here is derived from an EMBL/GenBank/DDBJ whole genome shotgun (WGS) entry which is preliminary data.</text>
</comment>
<dbReference type="KEGG" id="pchm:VFPPC_16478"/>
<evidence type="ECO:0000313" key="2">
    <source>
        <dbReference type="EMBL" id="OAQ63454.1"/>
    </source>
</evidence>
<evidence type="ECO:0000313" key="3">
    <source>
        <dbReference type="Proteomes" id="UP000078397"/>
    </source>
</evidence>